<dbReference type="InterPro" id="IPR013563">
    <property type="entry name" value="Oligopep_ABC_C"/>
</dbReference>
<dbReference type="Proteomes" id="UP000604475">
    <property type="component" value="Unassembled WGS sequence"/>
</dbReference>
<dbReference type="InterPro" id="IPR003593">
    <property type="entry name" value="AAA+_ATPase"/>
</dbReference>
<dbReference type="SUPFAM" id="SSF52540">
    <property type="entry name" value="P-loop containing nucleoside triphosphate hydrolases"/>
    <property type="match status" value="1"/>
</dbReference>
<keyword evidence="3" id="KW-0547">Nucleotide-binding</keyword>
<feature type="compositionally biased region" description="Pro residues" evidence="5">
    <location>
        <begin position="326"/>
        <end position="335"/>
    </location>
</feature>
<dbReference type="PROSITE" id="PS50893">
    <property type="entry name" value="ABC_TRANSPORTER_2"/>
    <property type="match status" value="1"/>
</dbReference>
<accession>A0A937RF74</accession>
<sequence>MTHSTQPDRPAEIARTRPAPRAAAASTRREVDAAGRSDPGSARAAAEAAFEVTGLSRSFPLPRAARRGPGHPDAGSGGQPGDGKRAGRASRHASRQAVRGVTLTLPAGASLGIVGESGSGKSTLVRLLLGLDRPDAGTVRYRGRLVRAGRPRDLRWLRRDVQVVLQDPVASLNPRLTVGAIVAEPLECLRVAEDHDARVDEVLRAVDLPTEVRGRYPHEFSGGQRQRIAIARALAPRPRVLVGDEPVSALDVSVRAQILDLLAELTIASQLSLILVSHDLGVVARLCDQVAVMRAGEFVEQGPTAQVLANPAHPYTRTLLAAVPRLPGPASPLEPTPGQGPDTSPEGAASG</sequence>
<organism evidence="7 8">
    <name type="scientific">Frankia nepalensis</name>
    <dbReference type="NCBI Taxonomy" id="1836974"/>
    <lineage>
        <taxon>Bacteria</taxon>
        <taxon>Bacillati</taxon>
        <taxon>Actinomycetota</taxon>
        <taxon>Actinomycetes</taxon>
        <taxon>Frankiales</taxon>
        <taxon>Frankiaceae</taxon>
        <taxon>Frankia</taxon>
    </lineage>
</organism>
<dbReference type="PANTHER" id="PTHR43776:SF7">
    <property type="entry name" value="D,D-DIPEPTIDE TRANSPORT ATP-BINDING PROTEIN DDPF-RELATED"/>
    <property type="match status" value="1"/>
</dbReference>
<evidence type="ECO:0000256" key="3">
    <source>
        <dbReference type="ARBA" id="ARBA00022741"/>
    </source>
</evidence>
<dbReference type="PROSITE" id="PS00211">
    <property type="entry name" value="ABC_TRANSPORTER_1"/>
    <property type="match status" value="1"/>
</dbReference>
<feature type="region of interest" description="Disordered" evidence="5">
    <location>
        <begin position="1"/>
        <end position="101"/>
    </location>
</feature>
<evidence type="ECO:0000313" key="7">
    <source>
        <dbReference type="EMBL" id="MBL7629315.1"/>
    </source>
</evidence>
<proteinExistence type="inferred from homology"/>
<comment type="caution">
    <text evidence="7">The sequence shown here is derived from an EMBL/GenBank/DDBJ whole genome shotgun (WGS) entry which is preliminary data.</text>
</comment>
<gene>
    <name evidence="7" type="ORF">I7412_19525</name>
</gene>
<feature type="compositionally biased region" description="Low complexity" evidence="5">
    <location>
        <begin position="16"/>
        <end position="26"/>
    </location>
</feature>
<dbReference type="PANTHER" id="PTHR43776">
    <property type="entry name" value="TRANSPORT ATP-BINDING PROTEIN"/>
    <property type="match status" value="1"/>
</dbReference>
<dbReference type="InterPro" id="IPR050319">
    <property type="entry name" value="ABC_transp_ATP-bind"/>
</dbReference>
<dbReference type="Pfam" id="PF08352">
    <property type="entry name" value="oligo_HPY"/>
    <property type="match status" value="1"/>
</dbReference>
<evidence type="ECO:0000256" key="2">
    <source>
        <dbReference type="ARBA" id="ARBA00022448"/>
    </source>
</evidence>
<comment type="similarity">
    <text evidence="1">Belongs to the ABC transporter superfamily.</text>
</comment>
<dbReference type="SMART" id="SM00382">
    <property type="entry name" value="AAA"/>
    <property type="match status" value="1"/>
</dbReference>
<dbReference type="EMBL" id="JAEACQ010000226">
    <property type="protein sequence ID" value="MBL7629315.1"/>
    <property type="molecule type" value="Genomic_DNA"/>
</dbReference>
<dbReference type="InterPro" id="IPR003439">
    <property type="entry name" value="ABC_transporter-like_ATP-bd"/>
</dbReference>
<dbReference type="GO" id="GO:0016887">
    <property type="term" value="F:ATP hydrolysis activity"/>
    <property type="evidence" value="ECO:0007669"/>
    <property type="project" value="InterPro"/>
</dbReference>
<dbReference type="AlphaFoldDB" id="A0A937RF74"/>
<dbReference type="InterPro" id="IPR027417">
    <property type="entry name" value="P-loop_NTPase"/>
</dbReference>
<feature type="domain" description="ABC transporter" evidence="6">
    <location>
        <begin position="78"/>
        <end position="320"/>
    </location>
</feature>
<feature type="region of interest" description="Disordered" evidence="5">
    <location>
        <begin position="326"/>
        <end position="351"/>
    </location>
</feature>
<keyword evidence="8" id="KW-1185">Reference proteome</keyword>
<evidence type="ECO:0000256" key="5">
    <source>
        <dbReference type="SAM" id="MobiDB-lite"/>
    </source>
</evidence>
<name>A0A937RF74_9ACTN</name>
<dbReference type="GO" id="GO:0005524">
    <property type="term" value="F:ATP binding"/>
    <property type="evidence" value="ECO:0007669"/>
    <property type="project" value="UniProtKB-KW"/>
</dbReference>
<reference evidence="7" key="1">
    <citation type="submission" date="2020-12" db="EMBL/GenBank/DDBJ databases">
        <title>Genomic characterization of non-nitrogen-fixing Frankia strains.</title>
        <authorList>
            <person name="Carlos-Shanley C."/>
            <person name="Guerra T."/>
            <person name="Hahn D."/>
        </authorList>
    </citation>
    <scope>NUCLEOTIDE SEQUENCE</scope>
    <source>
        <strain evidence="7">CN6</strain>
    </source>
</reference>
<dbReference type="GO" id="GO:0055085">
    <property type="term" value="P:transmembrane transport"/>
    <property type="evidence" value="ECO:0007669"/>
    <property type="project" value="UniProtKB-ARBA"/>
</dbReference>
<dbReference type="InterPro" id="IPR017871">
    <property type="entry name" value="ABC_transporter-like_CS"/>
</dbReference>
<evidence type="ECO:0000256" key="4">
    <source>
        <dbReference type="ARBA" id="ARBA00022840"/>
    </source>
</evidence>
<evidence type="ECO:0000313" key="8">
    <source>
        <dbReference type="Proteomes" id="UP000604475"/>
    </source>
</evidence>
<protein>
    <submittedName>
        <fullName evidence="7">ABC transporter ATP-binding protein</fullName>
    </submittedName>
</protein>
<dbReference type="CDD" id="cd03257">
    <property type="entry name" value="ABC_NikE_OppD_transporters"/>
    <property type="match status" value="1"/>
</dbReference>
<dbReference type="Pfam" id="PF00005">
    <property type="entry name" value="ABC_tran"/>
    <property type="match status" value="1"/>
</dbReference>
<keyword evidence="2" id="KW-0813">Transport</keyword>
<evidence type="ECO:0000259" key="6">
    <source>
        <dbReference type="PROSITE" id="PS50893"/>
    </source>
</evidence>
<dbReference type="GO" id="GO:0015833">
    <property type="term" value="P:peptide transport"/>
    <property type="evidence" value="ECO:0007669"/>
    <property type="project" value="InterPro"/>
</dbReference>
<dbReference type="Gene3D" id="3.40.50.300">
    <property type="entry name" value="P-loop containing nucleotide triphosphate hydrolases"/>
    <property type="match status" value="1"/>
</dbReference>
<evidence type="ECO:0000256" key="1">
    <source>
        <dbReference type="ARBA" id="ARBA00005417"/>
    </source>
</evidence>
<keyword evidence="4 7" id="KW-0067">ATP-binding</keyword>